<keyword evidence="14" id="KW-1185">Reference proteome</keyword>
<evidence type="ECO:0000313" key="14">
    <source>
        <dbReference type="Proteomes" id="UP000826234"/>
    </source>
</evidence>
<evidence type="ECO:0000256" key="8">
    <source>
        <dbReference type="ARBA" id="ARBA00023198"/>
    </source>
</evidence>
<comment type="caution">
    <text evidence="13">The sequence shown here is derived from an EMBL/GenBank/DDBJ whole genome shotgun (WGS) entry which is preliminary data.</text>
</comment>
<comment type="subcellular location">
    <subcellularLocation>
        <location evidence="1">Secreted</location>
    </subcellularLocation>
</comment>
<gene>
    <name evidence="13" type="ORF">JD844_003849</name>
</gene>
<keyword evidence="8" id="KW-0395">Inflammatory response</keyword>
<evidence type="ECO:0000256" key="11">
    <source>
        <dbReference type="SAM" id="SignalP"/>
    </source>
</evidence>
<dbReference type="Pfam" id="PF00031">
    <property type="entry name" value="Cystatin"/>
    <property type="match status" value="1"/>
</dbReference>
<keyword evidence="7" id="KW-1015">Disulfide bond</keyword>
<evidence type="ECO:0000256" key="7">
    <source>
        <dbReference type="ARBA" id="ARBA00023157"/>
    </source>
</evidence>
<keyword evidence="4" id="KW-0964">Secreted</keyword>
<feature type="chain" id="PRO_5045676491" description="Retinoic acid receptor responder protein 2" evidence="11">
    <location>
        <begin position="18"/>
        <end position="104"/>
    </location>
</feature>
<keyword evidence="5 11" id="KW-0732">Signal</keyword>
<evidence type="ECO:0000256" key="3">
    <source>
        <dbReference type="ARBA" id="ARBA00022500"/>
    </source>
</evidence>
<feature type="domain" description="Cystatin" evidence="12">
    <location>
        <begin position="17"/>
        <end position="87"/>
    </location>
</feature>
<evidence type="ECO:0000256" key="5">
    <source>
        <dbReference type="ARBA" id="ARBA00022729"/>
    </source>
</evidence>
<protein>
    <recommendedName>
        <fullName evidence="2">Retinoic acid receptor responder protein 2</fullName>
    </recommendedName>
    <alternativeName>
        <fullName evidence="9">Chemerin</fullName>
    </alternativeName>
</protein>
<dbReference type="InterPro" id="IPR029562">
    <property type="entry name" value="Chemerin"/>
</dbReference>
<evidence type="ECO:0000256" key="10">
    <source>
        <dbReference type="SAM" id="MobiDB-lite"/>
    </source>
</evidence>
<dbReference type="InterPro" id="IPR000010">
    <property type="entry name" value="Cystatin_dom"/>
</dbReference>
<keyword evidence="6" id="KW-0221">Differentiation</keyword>
<evidence type="ECO:0000256" key="6">
    <source>
        <dbReference type="ARBA" id="ARBA00022782"/>
    </source>
</evidence>
<dbReference type="InterPro" id="IPR046350">
    <property type="entry name" value="Cystatin_sf"/>
</dbReference>
<sequence>MKALLVLCLGLLALTEANRSPVQQKALDIVLEYFHGRNFVQSVFKEQTVTEVAKEESLTGTFVHLEVELAQTHCRKQQRRMQNCSVKPGGVRQKPLYPNASPLD</sequence>
<evidence type="ECO:0000256" key="9">
    <source>
        <dbReference type="ARBA" id="ARBA00032785"/>
    </source>
</evidence>
<evidence type="ECO:0000256" key="4">
    <source>
        <dbReference type="ARBA" id="ARBA00022525"/>
    </source>
</evidence>
<dbReference type="PANTHER" id="PTHR15106:SF2">
    <property type="entry name" value="RETINOIC ACID RECEPTOR RESPONDER PROTEIN 2"/>
    <property type="match status" value="1"/>
</dbReference>
<proteinExistence type="predicted"/>
<dbReference type="EMBL" id="JAIPUX010000521">
    <property type="protein sequence ID" value="KAH0627713.1"/>
    <property type="molecule type" value="Genomic_DNA"/>
</dbReference>
<reference evidence="13 14" key="1">
    <citation type="journal article" date="2022" name="Gigascience">
        <title>A chromosome-level genome assembly and annotation of the desert horned lizard, Phrynosoma platyrhinos, provides insight into chromosomal rearrangements among reptiles.</title>
        <authorList>
            <person name="Koochekian N."/>
            <person name="Ascanio A."/>
            <person name="Farleigh K."/>
            <person name="Card D.C."/>
            <person name="Schield D.R."/>
            <person name="Castoe T.A."/>
            <person name="Jezkova T."/>
        </authorList>
    </citation>
    <scope>NUCLEOTIDE SEQUENCE [LARGE SCALE GENOMIC DNA]</scope>
    <source>
        <strain evidence="13">NK-2021</strain>
    </source>
</reference>
<evidence type="ECO:0000313" key="13">
    <source>
        <dbReference type="EMBL" id="KAH0627713.1"/>
    </source>
</evidence>
<dbReference type="SUPFAM" id="SSF54403">
    <property type="entry name" value="Cystatin/monellin"/>
    <property type="match status" value="1"/>
</dbReference>
<dbReference type="Gene3D" id="3.10.450.10">
    <property type="match status" value="1"/>
</dbReference>
<dbReference type="PANTHER" id="PTHR15106">
    <property type="entry name" value="RETINOIC ACID RECEPTOR RESPONDER PROTEIN 2"/>
    <property type="match status" value="1"/>
</dbReference>
<accession>A0ABQ7TEY6</accession>
<evidence type="ECO:0000259" key="12">
    <source>
        <dbReference type="Pfam" id="PF00031"/>
    </source>
</evidence>
<keyword evidence="3" id="KW-0145">Chemotaxis</keyword>
<evidence type="ECO:0000256" key="1">
    <source>
        <dbReference type="ARBA" id="ARBA00004613"/>
    </source>
</evidence>
<organism evidence="13 14">
    <name type="scientific">Phrynosoma platyrhinos</name>
    <name type="common">Desert horned lizard</name>
    <dbReference type="NCBI Taxonomy" id="52577"/>
    <lineage>
        <taxon>Eukaryota</taxon>
        <taxon>Metazoa</taxon>
        <taxon>Chordata</taxon>
        <taxon>Craniata</taxon>
        <taxon>Vertebrata</taxon>
        <taxon>Euteleostomi</taxon>
        <taxon>Lepidosauria</taxon>
        <taxon>Squamata</taxon>
        <taxon>Bifurcata</taxon>
        <taxon>Unidentata</taxon>
        <taxon>Episquamata</taxon>
        <taxon>Toxicofera</taxon>
        <taxon>Iguania</taxon>
        <taxon>Phrynosomatidae</taxon>
        <taxon>Phrynosomatinae</taxon>
        <taxon>Phrynosoma</taxon>
    </lineage>
</organism>
<feature type="region of interest" description="Disordered" evidence="10">
    <location>
        <begin position="80"/>
        <end position="104"/>
    </location>
</feature>
<feature type="signal peptide" evidence="11">
    <location>
        <begin position="1"/>
        <end position="17"/>
    </location>
</feature>
<name>A0ABQ7TEY6_PHRPL</name>
<evidence type="ECO:0000256" key="2">
    <source>
        <dbReference type="ARBA" id="ARBA00018808"/>
    </source>
</evidence>
<dbReference type="Proteomes" id="UP000826234">
    <property type="component" value="Unassembled WGS sequence"/>
</dbReference>